<evidence type="ECO:0000256" key="3">
    <source>
        <dbReference type="ARBA" id="ARBA00022692"/>
    </source>
</evidence>
<dbReference type="InterPro" id="IPR051258">
    <property type="entry name" value="Diverse_Substrate_Transporter"/>
</dbReference>
<dbReference type="PANTHER" id="PTHR42920">
    <property type="entry name" value="OS03G0707200 PROTEIN-RELATED"/>
    <property type="match status" value="1"/>
</dbReference>
<dbReference type="EMBL" id="PYOY01000001">
    <property type="protein sequence ID" value="PSX09655.1"/>
    <property type="molecule type" value="Genomic_DNA"/>
</dbReference>
<gene>
    <name evidence="8" type="ORF">C0W41_02370</name>
</gene>
<dbReference type="GeneID" id="61228072"/>
<dbReference type="SUPFAM" id="SSF103481">
    <property type="entry name" value="Multidrug resistance efflux transporter EmrE"/>
    <property type="match status" value="2"/>
</dbReference>
<organism evidence="8 9">
    <name type="scientific">Photobacterium angustum</name>
    <dbReference type="NCBI Taxonomy" id="661"/>
    <lineage>
        <taxon>Bacteria</taxon>
        <taxon>Pseudomonadati</taxon>
        <taxon>Pseudomonadota</taxon>
        <taxon>Gammaproteobacteria</taxon>
        <taxon>Vibrionales</taxon>
        <taxon>Vibrionaceae</taxon>
        <taxon>Photobacterium</taxon>
    </lineage>
</organism>
<evidence type="ECO:0000313" key="8">
    <source>
        <dbReference type="EMBL" id="PSX09655.1"/>
    </source>
</evidence>
<feature type="transmembrane region" description="Helical" evidence="6">
    <location>
        <begin position="41"/>
        <end position="65"/>
    </location>
</feature>
<name>A0A855SHI6_PHOAN</name>
<feature type="transmembrane region" description="Helical" evidence="6">
    <location>
        <begin position="101"/>
        <end position="120"/>
    </location>
</feature>
<dbReference type="PANTHER" id="PTHR42920:SF5">
    <property type="entry name" value="EAMA DOMAIN-CONTAINING PROTEIN"/>
    <property type="match status" value="1"/>
</dbReference>
<proteinExistence type="predicted"/>
<keyword evidence="4 6" id="KW-1133">Transmembrane helix</keyword>
<evidence type="ECO:0000256" key="4">
    <source>
        <dbReference type="ARBA" id="ARBA00022989"/>
    </source>
</evidence>
<protein>
    <submittedName>
        <fullName evidence="8">EamA/RhaT family transporter</fullName>
    </submittedName>
</protein>
<keyword evidence="3 6" id="KW-0812">Transmembrane</keyword>
<dbReference type="InterPro" id="IPR000620">
    <property type="entry name" value="EamA_dom"/>
</dbReference>
<accession>A0A855SHI6</accession>
<evidence type="ECO:0000256" key="1">
    <source>
        <dbReference type="ARBA" id="ARBA00004651"/>
    </source>
</evidence>
<sequence length="309" mass="34174">MEQVEQNKSVFLNTSLIATIGVLAAAVFWGTSFGVAKESMLYTGVLMFLVIRFCCTLLVIFPLVSKKLNKQVWLQLAPTGGILSIIYLAETYGLKHTTASNAAFLISLFIIFTPAVDALFNRHKLAVTDLFAGCIAIAGVWLLVGDSLNTVTFNIGNILILIAALGRAAFVVTTKKKMNQQHCDPMVATFIQLSVVTAVCISLLVFTVPVEQFIIPSAPEFWLYIGYLVIFCTLFAFYFQNYGVKHTSPTQVSFLLGLEPVFGGLFAHWWLGERFEQLQWVGAGLIVLAAMFISVKPKYKFFAKTKKPI</sequence>
<dbReference type="RefSeq" id="WP_045083023.1">
    <property type="nucleotide sequence ID" value="NZ_JZSX01000002.1"/>
</dbReference>
<feature type="transmembrane region" description="Helical" evidence="6">
    <location>
        <begin position="127"/>
        <end position="145"/>
    </location>
</feature>
<feature type="transmembrane region" description="Helical" evidence="6">
    <location>
        <begin position="151"/>
        <end position="174"/>
    </location>
</feature>
<dbReference type="AlphaFoldDB" id="A0A855SHI6"/>
<evidence type="ECO:0000259" key="7">
    <source>
        <dbReference type="Pfam" id="PF00892"/>
    </source>
</evidence>
<keyword evidence="2" id="KW-1003">Cell membrane</keyword>
<reference evidence="8 9" key="1">
    <citation type="submission" date="2018-01" db="EMBL/GenBank/DDBJ databases">
        <title>Whole genome sequencing of Histamine producing bacteria.</title>
        <authorList>
            <person name="Butler K."/>
        </authorList>
    </citation>
    <scope>NUCLEOTIDE SEQUENCE [LARGE SCALE GENOMIC DNA]</scope>
    <source>
        <strain evidence="8 9">A2-1</strain>
    </source>
</reference>
<dbReference type="Pfam" id="PF00892">
    <property type="entry name" value="EamA"/>
    <property type="match status" value="2"/>
</dbReference>
<evidence type="ECO:0000256" key="6">
    <source>
        <dbReference type="SAM" id="Phobius"/>
    </source>
</evidence>
<feature type="transmembrane region" description="Helical" evidence="6">
    <location>
        <begin position="277"/>
        <end position="295"/>
    </location>
</feature>
<evidence type="ECO:0000256" key="5">
    <source>
        <dbReference type="ARBA" id="ARBA00023136"/>
    </source>
</evidence>
<evidence type="ECO:0000256" key="2">
    <source>
        <dbReference type="ARBA" id="ARBA00022475"/>
    </source>
</evidence>
<feature type="transmembrane region" description="Helical" evidence="6">
    <location>
        <begin position="72"/>
        <end position="89"/>
    </location>
</feature>
<keyword evidence="5 6" id="KW-0472">Membrane</keyword>
<feature type="domain" description="EamA" evidence="7">
    <location>
        <begin position="155"/>
        <end position="294"/>
    </location>
</feature>
<feature type="transmembrane region" description="Helical" evidence="6">
    <location>
        <begin position="186"/>
        <end position="209"/>
    </location>
</feature>
<comment type="subcellular location">
    <subcellularLocation>
        <location evidence="1">Cell membrane</location>
        <topology evidence="1">Multi-pass membrane protein</topology>
    </subcellularLocation>
</comment>
<dbReference type="Proteomes" id="UP000241440">
    <property type="component" value="Unassembled WGS sequence"/>
</dbReference>
<dbReference type="GO" id="GO:0005886">
    <property type="term" value="C:plasma membrane"/>
    <property type="evidence" value="ECO:0007669"/>
    <property type="project" value="UniProtKB-SubCell"/>
</dbReference>
<evidence type="ECO:0000313" key="9">
    <source>
        <dbReference type="Proteomes" id="UP000241440"/>
    </source>
</evidence>
<dbReference type="InterPro" id="IPR037185">
    <property type="entry name" value="EmrE-like"/>
</dbReference>
<feature type="transmembrane region" description="Helical" evidence="6">
    <location>
        <begin position="221"/>
        <end position="240"/>
    </location>
</feature>
<feature type="transmembrane region" description="Helical" evidence="6">
    <location>
        <begin position="12"/>
        <end position="35"/>
    </location>
</feature>
<comment type="caution">
    <text evidence="8">The sequence shown here is derived from an EMBL/GenBank/DDBJ whole genome shotgun (WGS) entry which is preliminary data.</text>
</comment>
<feature type="domain" description="EamA" evidence="7">
    <location>
        <begin position="18"/>
        <end position="144"/>
    </location>
</feature>
<feature type="transmembrane region" description="Helical" evidence="6">
    <location>
        <begin position="252"/>
        <end position="271"/>
    </location>
</feature>